<organism evidence="2">
    <name type="scientific">Solanum lycopersicum</name>
    <name type="common">Tomato</name>
    <name type="synonym">Lycopersicon esculentum</name>
    <dbReference type="NCBI Taxonomy" id="4081"/>
    <lineage>
        <taxon>Eukaryota</taxon>
        <taxon>Viridiplantae</taxon>
        <taxon>Streptophyta</taxon>
        <taxon>Embryophyta</taxon>
        <taxon>Tracheophyta</taxon>
        <taxon>Spermatophyta</taxon>
        <taxon>Magnoliopsida</taxon>
        <taxon>eudicotyledons</taxon>
        <taxon>Gunneridae</taxon>
        <taxon>Pentapetalae</taxon>
        <taxon>asterids</taxon>
        <taxon>lamiids</taxon>
        <taxon>Solanales</taxon>
        <taxon>Solanaceae</taxon>
        <taxon>Solanoideae</taxon>
        <taxon>Solaneae</taxon>
        <taxon>Solanum</taxon>
        <taxon>Solanum subgen. Lycopersicon</taxon>
    </lineage>
</organism>
<evidence type="ECO:0000313" key="3">
    <source>
        <dbReference type="Proteomes" id="UP000004994"/>
    </source>
</evidence>
<dbReference type="EnsemblPlants" id="Solyc00g031720.2.1">
    <property type="protein sequence ID" value="Solyc00g031720.2.1.1.CDS"/>
    <property type="gene ID" value="Solyc00g031720.2"/>
</dbReference>
<protein>
    <submittedName>
        <fullName evidence="2">Uncharacterized protein</fullName>
    </submittedName>
</protein>
<evidence type="ECO:0000256" key="1">
    <source>
        <dbReference type="SAM" id="MobiDB-lite"/>
    </source>
</evidence>
<proteinExistence type="predicted"/>
<feature type="compositionally biased region" description="Basic residues" evidence="1">
    <location>
        <begin position="91"/>
        <end position="108"/>
    </location>
</feature>
<dbReference type="AlphaFoldDB" id="A0A494G9B6"/>
<dbReference type="InParanoid" id="A0A494G9B6"/>
<evidence type="ECO:0000313" key="2">
    <source>
        <dbReference type="EnsemblPlants" id="Solyc00g031720.2.1.1.CDS"/>
    </source>
</evidence>
<name>A0A494G9B6_SOLLC</name>
<keyword evidence="3" id="KW-1185">Reference proteome</keyword>
<accession>A0A494G9B6</accession>
<reference evidence="2" key="1">
    <citation type="journal article" date="2012" name="Nature">
        <title>The tomato genome sequence provides insights into fleshy fruit evolution.</title>
        <authorList>
            <consortium name="Tomato Genome Consortium"/>
        </authorList>
    </citation>
    <scope>NUCLEOTIDE SEQUENCE [LARGE SCALE GENOMIC DNA]</scope>
    <source>
        <strain evidence="2">cv. Heinz 1706</strain>
    </source>
</reference>
<feature type="region of interest" description="Disordered" evidence="1">
    <location>
        <begin position="1"/>
        <end position="66"/>
    </location>
</feature>
<feature type="region of interest" description="Disordered" evidence="1">
    <location>
        <begin position="91"/>
        <end position="115"/>
    </location>
</feature>
<reference evidence="2" key="2">
    <citation type="submission" date="2019-04" db="UniProtKB">
        <authorList>
            <consortium name="EnsemblPlants"/>
        </authorList>
    </citation>
    <scope>IDENTIFICATION</scope>
    <source>
        <strain evidence="2">cv. Heinz 1706</strain>
    </source>
</reference>
<dbReference type="Proteomes" id="UP000004994">
    <property type="component" value="Unassembled WGS sequence"/>
</dbReference>
<dbReference type="Gramene" id="Solyc00g031720.2.1">
    <property type="protein sequence ID" value="Solyc00g031720.2.1.1.CDS"/>
    <property type="gene ID" value="Solyc00g031720.2"/>
</dbReference>
<feature type="compositionally biased region" description="Basic and acidic residues" evidence="1">
    <location>
        <begin position="17"/>
        <end position="32"/>
    </location>
</feature>
<sequence>VHVRRSPESFRMAPARRGHDLCLVRAPRRERPGQGARRARCGGQPGDRAGHAARRGRGGADCRRAGRGRCGIRRSARCDRTRYLGHDLRVVRRPRGARAARSARRRRRPGESGDR</sequence>